<comment type="subcellular location">
    <subcellularLocation>
        <location evidence="1">Cell membrane</location>
        <topology evidence="1">Multi-pass membrane protein</topology>
    </subcellularLocation>
</comment>
<feature type="transmembrane region" description="Helical" evidence="6">
    <location>
        <begin position="161"/>
        <end position="179"/>
    </location>
</feature>
<feature type="transmembrane region" description="Helical" evidence="6">
    <location>
        <begin position="431"/>
        <end position="452"/>
    </location>
</feature>
<dbReference type="Pfam" id="PF13440">
    <property type="entry name" value="Polysacc_synt_3"/>
    <property type="match status" value="1"/>
</dbReference>
<evidence type="ECO:0000256" key="1">
    <source>
        <dbReference type="ARBA" id="ARBA00004651"/>
    </source>
</evidence>
<accession>A0A1W6MQV9</accession>
<feature type="transmembrane region" description="Helical" evidence="6">
    <location>
        <begin position="263"/>
        <end position="286"/>
    </location>
</feature>
<evidence type="ECO:0000256" key="4">
    <source>
        <dbReference type="ARBA" id="ARBA00022989"/>
    </source>
</evidence>
<keyword evidence="2" id="KW-1003">Cell membrane</keyword>
<feature type="transmembrane region" description="Helical" evidence="6">
    <location>
        <begin position="398"/>
        <end position="419"/>
    </location>
</feature>
<dbReference type="PANTHER" id="PTHR30250:SF11">
    <property type="entry name" value="O-ANTIGEN TRANSPORTER-RELATED"/>
    <property type="match status" value="1"/>
</dbReference>
<evidence type="ECO:0000313" key="8">
    <source>
        <dbReference type="Proteomes" id="UP000193978"/>
    </source>
</evidence>
<reference evidence="7 8" key="1">
    <citation type="submission" date="2017-02" db="EMBL/GenBank/DDBJ databases">
        <authorList>
            <person name="Peterson S.W."/>
        </authorList>
    </citation>
    <scope>NUCLEOTIDE SEQUENCE [LARGE SCALE GENOMIC DNA]</scope>
    <source>
        <strain evidence="7 8">S285</strain>
    </source>
</reference>
<feature type="transmembrane region" description="Helical" evidence="6">
    <location>
        <begin position="96"/>
        <end position="116"/>
    </location>
</feature>
<protein>
    <recommendedName>
        <fullName evidence="9">Polysaccharide biosynthesis protein C-terminal domain-containing protein</fullName>
    </recommendedName>
</protein>
<feature type="transmembrane region" description="Helical" evidence="6">
    <location>
        <begin position="343"/>
        <end position="363"/>
    </location>
</feature>
<dbReference type="STRING" id="655015.B1812_01430"/>
<feature type="transmembrane region" description="Helical" evidence="6">
    <location>
        <begin position="370"/>
        <end position="392"/>
    </location>
</feature>
<sequence>MSEHKHSYGQILRSSSIVGGAQAINYAIGLVRVKVVALLIGPAGVGFLGAYTSAIALVGAVSDFGASPSAIREIATAHSGRNAEELARTFAMLRRILLATGAIGWALAILFCSPLSEWMTGSREHAWPIAIAGSTLLINSSNGVQASLLQGVRRIGDYARSNLIGAALSCVATIAIFLLMGESGIVPSMIAASVVALSCSAYFSRRVALASVKVTMAETWACFRKILGLSLAMMWNGILWAGLDMTVRSLILRQFGADAAGNYQAAWTLTGVFANVVLAGMASDFYPRLVGMIGDRPRATRVINQQTEIGVLLSLPSLLFAASFAPYVVKILYSSKFDAASELLTWMAFGVFFRLVCWPMWYVQLAKAASYWFAATQTISVGVQAALTLILLERFGVVGAAYAYVCAYMIQTVLVLLAGRKLIGASWEGETAALVLLGAALIGGAGALRLYASEIVANLGGGALCLLGAVISLRGLAYRLGDEHRLIRLLHKLPGARLLFPSQAPAIAAQGIGASQSSADGGKL</sequence>
<proteinExistence type="predicted"/>
<dbReference type="PANTHER" id="PTHR30250">
    <property type="entry name" value="PST FAMILY PREDICTED COLANIC ACID TRANSPORTER"/>
    <property type="match status" value="1"/>
</dbReference>
<evidence type="ECO:0000256" key="3">
    <source>
        <dbReference type="ARBA" id="ARBA00022692"/>
    </source>
</evidence>
<dbReference type="RefSeq" id="WP_085770008.1">
    <property type="nucleotide sequence ID" value="NZ_AP027149.1"/>
</dbReference>
<dbReference type="GO" id="GO:0005886">
    <property type="term" value="C:plasma membrane"/>
    <property type="evidence" value="ECO:0007669"/>
    <property type="project" value="UniProtKB-SubCell"/>
</dbReference>
<evidence type="ECO:0008006" key="9">
    <source>
        <dbReference type="Google" id="ProtNLM"/>
    </source>
</evidence>
<feature type="transmembrane region" description="Helical" evidence="6">
    <location>
        <begin position="226"/>
        <end position="243"/>
    </location>
</feature>
<name>A0A1W6MQV9_9HYPH</name>
<dbReference type="EMBL" id="CP019948">
    <property type="protein sequence ID" value="ARN79955.1"/>
    <property type="molecule type" value="Genomic_DNA"/>
</dbReference>
<feature type="transmembrane region" description="Helical" evidence="6">
    <location>
        <begin position="185"/>
        <end position="205"/>
    </location>
</feature>
<evidence type="ECO:0000256" key="5">
    <source>
        <dbReference type="ARBA" id="ARBA00023136"/>
    </source>
</evidence>
<organism evidence="7 8">
    <name type="scientific">Methylocystis bryophila</name>
    <dbReference type="NCBI Taxonomy" id="655015"/>
    <lineage>
        <taxon>Bacteria</taxon>
        <taxon>Pseudomonadati</taxon>
        <taxon>Pseudomonadota</taxon>
        <taxon>Alphaproteobacteria</taxon>
        <taxon>Hyphomicrobiales</taxon>
        <taxon>Methylocystaceae</taxon>
        <taxon>Methylocystis</taxon>
    </lineage>
</organism>
<evidence type="ECO:0000313" key="7">
    <source>
        <dbReference type="EMBL" id="ARN79955.1"/>
    </source>
</evidence>
<keyword evidence="5 6" id="KW-0472">Membrane</keyword>
<dbReference type="Proteomes" id="UP000193978">
    <property type="component" value="Chromosome"/>
</dbReference>
<keyword evidence="8" id="KW-1185">Reference proteome</keyword>
<dbReference type="InterPro" id="IPR050833">
    <property type="entry name" value="Poly_Biosynth_Transport"/>
</dbReference>
<gene>
    <name evidence="7" type="ORF">B1812_01430</name>
</gene>
<keyword evidence="3 6" id="KW-0812">Transmembrane</keyword>
<keyword evidence="4 6" id="KW-1133">Transmembrane helix</keyword>
<feature type="transmembrane region" description="Helical" evidence="6">
    <location>
        <begin position="307"/>
        <end position="328"/>
    </location>
</feature>
<dbReference type="OrthoDB" id="9769862at2"/>
<feature type="transmembrane region" description="Helical" evidence="6">
    <location>
        <begin position="458"/>
        <end position="478"/>
    </location>
</feature>
<dbReference type="AlphaFoldDB" id="A0A1W6MQV9"/>
<evidence type="ECO:0000256" key="6">
    <source>
        <dbReference type="SAM" id="Phobius"/>
    </source>
</evidence>
<evidence type="ECO:0000256" key="2">
    <source>
        <dbReference type="ARBA" id="ARBA00022475"/>
    </source>
</evidence>
<dbReference type="KEGG" id="mbry:B1812_01430"/>